<sequence length="303" mass="32495">MDPRHLELLRELDERGSLTAVAEATHRTPSAVSQQLRAAQRAFGVPLVEAHGRGLRLTAAGRVLADAGREVASGIARAEARWQEFRGGVRGTVTVAALPSAAAFLLPGVLAALPDGIEVVIDDVDRAEREYAALTRDHDLVVGHSLAALPEGGAAGLVVQHLAHEPLDVAMAPEHDLAARERLTPEDVASLPWVGVPLGFPFDTVRRAVEQATGQVVQVRQRVRDNRLVEALVAGDPARELVGILPRFTTVEGAIRLRPLDGVAARRSILALARPDRAERLVVRRVLDALVTVAGEVEQRHQA</sequence>
<dbReference type="PROSITE" id="PS50931">
    <property type="entry name" value="HTH_LYSR"/>
    <property type="match status" value="1"/>
</dbReference>
<dbReference type="SUPFAM" id="SSF46785">
    <property type="entry name" value="Winged helix' DNA-binding domain"/>
    <property type="match status" value="1"/>
</dbReference>
<protein>
    <submittedName>
        <fullName evidence="6">DNA-binding transcriptional LysR family regulator</fullName>
    </submittedName>
</protein>
<keyword evidence="2" id="KW-0805">Transcription regulation</keyword>
<evidence type="ECO:0000256" key="4">
    <source>
        <dbReference type="ARBA" id="ARBA00023163"/>
    </source>
</evidence>
<proteinExistence type="inferred from homology"/>
<dbReference type="GO" id="GO:0003677">
    <property type="term" value="F:DNA binding"/>
    <property type="evidence" value="ECO:0007669"/>
    <property type="project" value="UniProtKB-KW"/>
</dbReference>
<dbReference type="CDD" id="cd05466">
    <property type="entry name" value="PBP2_LTTR_substrate"/>
    <property type="match status" value="1"/>
</dbReference>
<dbReference type="SUPFAM" id="SSF53850">
    <property type="entry name" value="Periplasmic binding protein-like II"/>
    <property type="match status" value="1"/>
</dbReference>
<accession>A0ABT9NK71</accession>
<organism evidence="6 7">
    <name type="scientific">Nocardioides massiliensis</name>
    <dbReference type="NCBI Taxonomy" id="1325935"/>
    <lineage>
        <taxon>Bacteria</taxon>
        <taxon>Bacillati</taxon>
        <taxon>Actinomycetota</taxon>
        <taxon>Actinomycetes</taxon>
        <taxon>Propionibacteriales</taxon>
        <taxon>Nocardioidaceae</taxon>
        <taxon>Nocardioides</taxon>
    </lineage>
</organism>
<dbReference type="Pfam" id="PF03466">
    <property type="entry name" value="LysR_substrate"/>
    <property type="match status" value="1"/>
</dbReference>
<dbReference type="InterPro" id="IPR036390">
    <property type="entry name" value="WH_DNA-bd_sf"/>
</dbReference>
<evidence type="ECO:0000256" key="2">
    <source>
        <dbReference type="ARBA" id="ARBA00023015"/>
    </source>
</evidence>
<dbReference type="InterPro" id="IPR036388">
    <property type="entry name" value="WH-like_DNA-bd_sf"/>
</dbReference>
<dbReference type="RefSeq" id="WP_306824700.1">
    <property type="nucleotide sequence ID" value="NZ_JAUSQM010000001.1"/>
</dbReference>
<gene>
    <name evidence="6" type="ORF">J2S59_000059</name>
</gene>
<dbReference type="EMBL" id="JAUSQM010000001">
    <property type="protein sequence ID" value="MDP9820250.1"/>
    <property type="molecule type" value="Genomic_DNA"/>
</dbReference>
<dbReference type="InterPro" id="IPR000847">
    <property type="entry name" value="LysR_HTH_N"/>
</dbReference>
<evidence type="ECO:0000313" key="6">
    <source>
        <dbReference type="EMBL" id="MDP9820250.1"/>
    </source>
</evidence>
<keyword evidence="3 6" id="KW-0238">DNA-binding</keyword>
<feature type="domain" description="HTH lysR-type" evidence="5">
    <location>
        <begin position="1"/>
        <end position="58"/>
    </location>
</feature>
<dbReference type="Gene3D" id="3.40.190.10">
    <property type="entry name" value="Periplasmic binding protein-like II"/>
    <property type="match status" value="2"/>
</dbReference>
<evidence type="ECO:0000256" key="3">
    <source>
        <dbReference type="ARBA" id="ARBA00023125"/>
    </source>
</evidence>
<comment type="caution">
    <text evidence="6">The sequence shown here is derived from an EMBL/GenBank/DDBJ whole genome shotgun (WGS) entry which is preliminary data.</text>
</comment>
<keyword evidence="7" id="KW-1185">Reference proteome</keyword>
<evidence type="ECO:0000259" key="5">
    <source>
        <dbReference type="PROSITE" id="PS50931"/>
    </source>
</evidence>
<evidence type="ECO:0000313" key="7">
    <source>
        <dbReference type="Proteomes" id="UP001240447"/>
    </source>
</evidence>
<name>A0ABT9NK71_9ACTN</name>
<dbReference type="Proteomes" id="UP001240447">
    <property type="component" value="Unassembled WGS sequence"/>
</dbReference>
<keyword evidence="4" id="KW-0804">Transcription</keyword>
<evidence type="ECO:0000256" key="1">
    <source>
        <dbReference type="ARBA" id="ARBA00009437"/>
    </source>
</evidence>
<dbReference type="Gene3D" id="1.10.10.10">
    <property type="entry name" value="Winged helix-like DNA-binding domain superfamily/Winged helix DNA-binding domain"/>
    <property type="match status" value="1"/>
</dbReference>
<comment type="similarity">
    <text evidence="1">Belongs to the LysR transcriptional regulatory family.</text>
</comment>
<dbReference type="PANTHER" id="PTHR30346">
    <property type="entry name" value="TRANSCRIPTIONAL DUAL REGULATOR HCAR-RELATED"/>
    <property type="match status" value="1"/>
</dbReference>
<dbReference type="InterPro" id="IPR005119">
    <property type="entry name" value="LysR_subst-bd"/>
</dbReference>
<dbReference type="Pfam" id="PF00126">
    <property type="entry name" value="HTH_1"/>
    <property type="match status" value="1"/>
</dbReference>
<dbReference type="PANTHER" id="PTHR30346:SF29">
    <property type="entry name" value="LYSR SUBSTRATE-BINDING"/>
    <property type="match status" value="1"/>
</dbReference>
<reference evidence="6 7" key="1">
    <citation type="submission" date="2023-07" db="EMBL/GenBank/DDBJ databases">
        <title>Sequencing the genomes of 1000 actinobacteria strains.</title>
        <authorList>
            <person name="Klenk H.-P."/>
        </authorList>
    </citation>
    <scope>NUCLEOTIDE SEQUENCE [LARGE SCALE GENOMIC DNA]</scope>
    <source>
        <strain evidence="6 7">GD13</strain>
    </source>
</reference>